<feature type="region of interest" description="Disordered" evidence="2">
    <location>
        <begin position="22"/>
        <end position="110"/>
    </location>
</feature>
<proteinExistence type="predicted"/>
<feature type="signal peptide" evidence="3">
    <location>
        <begin position="1"/>
        <end position="22"/>
    </location>
</feature>
<feature type="compositionally biased region" description="Basic and acidic residues" evidence="2">
    <location>
        <begin position="65"/>
        <end position="77"/>
    </location>
</feature>
<dbReference type="InterPro" id="IPR002508">
    <property type="entry name" value="MurNAc-LAA_cat"/>
</dbReference>
<dbReference type="Pfam" id="PF01520">
    <property type="entry name" value="Amidase_3"/>
    <property type="match status" value="1"/>
</dbReference>
<evidence type="ECO:0000256" key="3">
    <source>
        <dbReference type="SAM" id="SignalP"/>
    </source>
</evidence>
<keyword evidence="3" id="KW-0732">Signal</keyword>
<reference evidence="5 6" key="1">
    <citation type="journal article" date="2024" name="Int. J. Syst. Evol. Microbiol.">
        <title>Clostridium omnivorum sp. nov., isolated from anoxic soil under the treatment of reductive soil disinfestation.</title>
        <authorList>
            <person name="Ueki A."/>
            <person name="Tonouchi A."/>
            <person name="Kaku N."/>
            <person name="Honma S."/>
            <person name="Ueki K."/>
        </authorList>
    </citation>
    <scope>NUCLEOTIDE SEQUENCE [LARGE SCALE GENOMIC DNA]</scope>
    <source>
        <strain evidence="5 6">E14</strain>
    </source>
</reference>
<evidence type="ECO:0000313" key="6">
    <source>
        <dbReference type="Proteomes" id="UP001208567"/>
    </source>
</evidence>
<feature type="chain" id="PRO_5047325070" evidence="3">
    <location>
        <begin position="23"/>
        <end position="322"/>
    </location>
</feature>
<dbReference type="RefSeq" id="WP_264849855.1">
    <property type="nucleotide sequence ID" value="NZ_BRXR01000001.1"/>
</dbReference>
<name>A0ABQ5N5S4_9CLOT</name>
<evidence type="ECO:0000256" key="2">
    <source>
        <dbReference type="SAM" id="MobiDB-lite"/>
    </source>
</evidence>
<feature type="domain" description="MurNAc-LAA" evidence="4">
    <location>
        <begin position="199"/>
        <end position="318"/>
    </location>
</feature>
<feature type="region of interest" description="Disordered" evidence="2">
    <location>
        <begin position="129"/>
        <end position="152"/>
    </location>
</feature>
<comment type="caution">
    <text evidence="5">The sequence shown here is derived from an EMBL/GenBank/DDBJ whole genome shotgun (WGS) entry which is preliminary data.</text>
</comment>
<accession>A0ABQ5N5S4</accession>
<dbReference type="SUPFAM" id="SSF53187">
    <property type="entry name" value="Zn-dependent exopeptidases"/>
    <property type="match status" value="1"/>
</dbReference>
<dbReference type="SMART" id="SM00646">
    <property type="entry name" value="Ami_3"/>
    <property type="match status" value="1"/>
</dbReference>
<feature type="compositionally biased region" description="Basic and acidic residues" evidence="2">
    <location>
        <begin position="38"/>
        <end position="57"/>
    </location>
</feature>
<keyword evidence="1" id="KW-0378">Hydrolase</keyword>
<dbReference type="CDD" id="cd02696">
    <property type="entry name" value="MurNAc-LAA"/>
    <property type="match status" value="1"/>
</dbReference>
<evidence type="ECO:0000256" key="1">
    <source>
        <dbReference type="ARBA" id="ARBA00022801"/>
    </source>
</evidence>
<evidence type="ECO:0000313" key="5">
    <source>
        <dbReference type="EMBL" id="GLC30588.1"/>
    </source>
</evidence>
<organism evidence="5 6">
    <name type="scientific">Clostridium omnivorum</name>
    <dbReference type="NCBI Taxonomy" id="1604902"/>
    <lineage>
        <taxon>Bacteria</taxon>
        <taxon>Bacillati</taxon>
        <taxon>Bacillota</taxon>
        <taxon>Clostridia</taxon>
        <taxon>Eubacteriales</taxon>
        <taxon>Clostridiaceae</taxon>
        <taxon>Clostridium</taxon>
    </lineage>
</organism>
<dbReference type="Gene3D" id="3.40.630.40">
    <property type="entry name" value="Zn-dependent exopeptidases"/>
    <property type="match status" value="1"/>
</dbReference>
<dbReference type="PROSITE" id="PS51257">
    <property type="entry name" value="PROKAR_LIPOPROTEIN"/>
    <property type="match status" value="1"/>
</dbReference>
<dbReference type="PANTHER" id="PTHR30404:SF0">
    <property type="entry name" value="N-ACETYLMURAMOYL-L-ALANINE AMIDASE AMIC"/>
    <property type="match status" value="1"/>
</dbReference>
<dbReference type="EMBL" id="BRXR01000001">
    <property type="protein sequence ID" value="GLC30588.1"/>
    <property type="molecule type" value="Genomic_DNA"/>
</dbReference>
<feature type="compositionally biased region" description="Low complexity" evidence="2">
    <location>
        <begin position="78"/>
        <end position="104"/>
    </location>
</feature>
<keyword evidence="6" id="KW-1185">Reference proteome</keyword>
<protein>
    <submittedName>
        <fullName evidence="5">N-acetylmuramoyl-L-alanine amidase</fullName>
    </submittedName>
</protein>
<evidence type="ECO:0000259" key="4">
    <source>
        <dbReference type="SMART" id="SM00646"/>
    </source>
</evidence>
<dbReference type="Proteomes" id="UP001208567">
    <property type="component" value="Unassembled WGS sequence"/>
</dbReference>
<dbReference type="InterPro" id="IPR050695">
    <property type="entry name" value="N-acetylmuramoyl_amidase_3"/>
</dbReference>
<gene>
    <name evidence="5" type="ORF">bsdE14_19980</name>
</gene>
<feature type="compositionally biased region" description="Low complexity" evidence="2">
    <location>
        <begin position="22"/>
        <end position="37"/>
    </location>
</feature>
<dbReference type="PANTHER" id="PTHR30404">
    <property type="entry name" value="N-ACETYLMURAMOYL-L-ALANINE AMIDASE"/>
    <property type="match status" value="1"/>
</dbReference>
<sequence>MKKNLALIIGLLVVFSFTGCSAKDTSSSKSVAVSSQKVIEDSSAKQDKPSEDKDNSTKDQASTVKDTKEAEKPKEPVKPTAPASDARTSTTVSNKSTTSNNSTKAQPAPVVTNVSGKVIVIDPGHANRSNLEKEPIAPGSSQMKIKDGGGAEGVVTKTSEQSINLKVAFKLRDLLQSRGYTVVMTKTREDQSLGNVERAEIGNKANAALVIRIHADSADTSSAKGASMLVPAAINENTKAIYAASKNYGAAILNTMVNEVGMKNRGVIESSDMTGFNWSKVPVVLVEMGFLSNVEEDKLLSSQAYQDKLAKGLADGINQVIK</sequence>